<dbReference type="InterPro" id="IPR017900">
    <property type="entry name" value="4Fe4S_Fe_S_CS"/>
</dbReference>
<proteinExistence type="predicted"/>
<dbReference type="Gene3D" id="3.30.70.20">
    <property type="match status" value="6"/>
</dbReference>
<gene>
    <name evidence="6" type="ORF">AFULGI_00004690</name>
</gene>
<name>A0A075WI80_ARCFL</name>
<keyword evidence="6" id="KW-0560">Oxidoreductase</keyword>
<dbReference type="Pfam" id="PF00037">
    <property type="entry name" value="Fer4"/>
    <property type="match status" value="1"/>
</dbReference>
<keyword evidence="1" id="KW-0004">4Fe-4S</keyword>
<feature type="domain" description="4Fe-4S ferredoxin-type" evidence="5">
    <location>
        <begin position="319"/>
        <end position="348"/>
    </location>
</feature>
<dbReference type="Proteomes" id="UP000028501">
    <property type="component" value="Chromosome"/>
</dbReference>
<organism evidence="6 7">
    <name type="scientific">Archaeoglobus fulgidus DSM 8774</name>
    <dbReference type="NCBI Taxonomy" id="1344584"/>
    <lineage>
        <taxon>Archaea</taxon>
        <taxon>Methanobacteriati</taxon>
        <taxon>Methanobacteriota</taxon>
        <taxon>Archaeoglobi</taxon>
        <taxon>Archaeoglobales</taxon>
        <taxon>Archaeoglobaceae</taxon>
        <taxon>Archaeoglobus</taxon>
    </lineage>
</organism>
<evidence type="ECO:0000256" key="2">
    <source>
        <dbReference type="ARBA" id="ARBA00022723"/>
    </source>
</evidence>
<feature type="domain" description="4Fe-4S ferredoxin-type" evidence="5">
    <location>
        <begin position="20"/>
        <end position="48"/>
    </location>
</feature>
<dbReference type="InterPro" id="IPR017896">
    <property type="entry name" value="4Fe4S_Fe-S-bd"/>
</dbReference>
<feature type="domain" description="4Fe-4S ferredoxin-type" evidence="5">
    <location>
        <begin position="104"/>
        <end position="129"/>
    </location>
</feature>
<evidence type="ECO:0000259" key="5">
    <source>
        <dbReference type="PROSITE" id="PS51379"/>
    </source>
</evidence>
<reference evidence="6 7" key="1">
    <citation type="submission" date="2013-07" db="EMBL/GenBank/DDBJ databases">
        <title>Genome of Archaeoglobus fulgidus.</title>
        <authorList>
            <person name="Fiebig A."/>
            <person name="Birkeland N.-K."/>
        </authorList>
    </citation>
    <scope>NUCLEOTIDE SEQUENCE [LARGE SCALE GENOMIC DNA]</scope>
    <source>
        <strain evidence="6 7">DSM 8774</strain>
    </source>
</reference>
<dbReference type="EMBL" id="CP006577">
    <property type="protein sequence ID" value="AIG97278.1"/>
    <property type="molecule type" value="Genomic_DNA"/>
</dbReference>
<dbReference type="PROSITE" id="PS00198">
    <property type="entry name" value="4FE4S_FER_1"/>
    <property type="match status" value="6"/>
</dbReference>
<evidence type="ECO:0000256" key="1">
    <source>
        <dbReference type="ARBA" id="ARBA00022485"/>
    </source>
</evidence>
<dbReference type="EC" id="1.2.99.5" evidence="6"/>
<keyword evidence="4" id="KW-0411">Iron-sulfur</keyword>
<evidence type="ECO:0000256" key="4">
    <source>
        <dbReference type="ARBA" id="ARBA00023014"/>
    </source>
</evidence>
<dbReference type="GO" id="GO:0016829">
    <property type="term" value="F:lyase activity"/>
    <property type="evidence" value="ECO:0007669"/>
    <property type="project" value="UniProtKB-KW"/>
</dbReference>
<feature type="domain" description="4Fe-4S ferredoxin-type" evidence="5">
    <location>
        <begin position="132"/>
        <end position="161"/>
    </location>
</feature>
<dbReference type="AlphaFoldDB" id="A0A075WI80"/>
<keyword evidence="3" id="KW-0408">Iron</keyword>
<dbReference type="PANTHER" id="PTHR43687">
    <property type="entry name" value="ADENYLYLSULFATE REDUCTASE, BETA SUBUNIT"/>
    <property type="match status" value="1"/>
</dbReference>
<sequence length="352" mass="39274">MCESVCPKSAISVYRNGKDFEVEINENCAVCGTCSDFCQFGALKFYRNGKEGGVYTEILKEELGFKKVDVNPQDCILCSLCMKTCPRDAIKVIRSVDLKKLRRGEISIGEGCIECRLCVENCPTKAVKIYHGKPVIDESKCIYCEICSKVCPMDVITVRCDSCRIFEQRKEAVIGTVIVDEGSCSTCKMCTEVCPTGAIKVERIFEGEQKWSKEKCIEDCTVCRDICPNNAISYAYDPEKRVVFSDRCNFCGTCERYCPGNAIEIDRRLREDIEIEFKRAERSKKKEIRVGEICIGCGICESICPVSQNGNTIEIVNGKAVGRVSEACTACGLCVVNCPVETIEVREIKEES</sequence>
<dbReference type="KEGG" id="afg:AFULGI_00004690"/>
<dbReference type="GO" id="GO:0046872">
    <property type="term" value="F:metal ion binding"/>
    <property type="evidence" value="ECO:0007669"/>
    <property type="project" value="UniProtKB-KW"/>
</dbReference>
<accession>A0A075WI80</accession>
<dbReference type="PANTHER" id="PTHR43687:SF1">
    <property type="entry name" value="FERREDOXIN III"/>
    <property type="match status" value="1"/>
</dbReference>
<dbReference type="Pfam" id="PF12838">
    <property type="entry name" value="Fer4_7"/>
    <property type="match status" value="3"/>
</dbReference>
<dbReference type="PROSITE" id="PS51379">
    <property type="entry name" value="4FE4S_FER_2"/>
    <property type="match status" value="9"/>
</dbReference>
<evidence type="ECO:0000313" key="6">
    <source>
        <dbReference type="EMBL" id="AIG97278.1"/>
    </source>
</evidence>
<protein>
    <submittedName>
        <fullName evidence="6">Formate hydrogenlyase subunit 6/NADH:ubiquinone oxidoreductase 23 kD subunit (Chain I)</fullName>
        <ecNumber evidence="6">1.2.99.5</ecNumber>
    </submittedName>
</protein>
<feature type="domain" description="4Fe-4S ferredoxin-type" evidence="5">
    <location>
        <begin position="284"/>
        <end position="318"/>
    </location>
</feature>
<keyword evidence="6" id="KW-0830">Ubiquinone</keyword>
<dbReference type="CDD" id="cd10549">
    <property type="entry name" value="MtMvhB_like"/>
    <property type="match status" value="2"/>
</dbReference>
<dbReference type="HOGENOM" id="CLU_050974_0_0_2"/>
<dbReference type="Pfam" id="PF13237">
    <property type="entry name" value="Fer4_10"/>
    <property type="match status" value="1"/>
</dbReference>
<feature type="domain" description="4Fe-4S ferredoxin-type" evidence="5">
    <location>
        <begin position="175"/>
        <end position="204"/>
    </location>
</feature>
<dbReference type="GO" id="GO:0016491">
    <property type="term" value="F:oxidoreductase activity"/>
    <property type="evidence" value="ECO:0007669"/>
    <property type="project" value="UniProtKB-KW"/>
</dbReference>
<dbReference type="InterPro" id="IPR050572">
    <property type="entry name" value="Fe-S_Ferredoxin"/>
</dbReference>
<feature type="domain" description="4Fe-4S ferredoxin-type" evidence="5">
    <location>
        <begin position="66"/>
        <end position="95"/>
    </location>
</feature>
<keyword evidence="6" id="KW-0456">Lyase</keyword>
<dbReference type="GO" id="GO:0051539">
    <property type="term" value="F:4 iron, 4 sulfur cluster binding"/>
    <property type="evidence" value="ECO:0007669"/>
    <property type="project" value="UniProtKB-KW"/>
</dbReference>
<dbReference type="SUPFAM" id="SSF54862">
    <property type="entry name" value="4Fe-4S ferredoxins"/>
    <property type="match status" value="3"/>
</dbReference>
<feature type="domain" description="4Fe-4S ferredoxin-type" evidence="5">
    <location>
        <begin position="239"/>
        <end position="268"/>
    </location>
</feature>
<keyword evidence="2" id="KW-0479">Metal-binding</keyword>
<evidence type="ECO:0000256" key="3">
    <source>
        <dbReference type="ARBA" id="ARBA00023004"/>
    </source>
</evidence>
<feature type="domain" description="4Fe-4S ferredoxin-type" evidence="5">
    <location>
        <begin position="207"/>
        <end position="237"/>
    </location>
</feature>
<evidence type="ECO:0000313" key="7">
    <source>
        <dbReference type="Proteomes" id="UP000028501"/>
    </source>
</evidence>